<organism evidence="2 3">
    <name type="scientific">Apiospora phragmitis</name>
    <dbReference type="NCBI Taxonomy" id="2905665"/>
    <lineage>
        <taxon>Eukaryota</taxon>
        <taxon>Fungi</taxon>
        <taxon>Dikarya</taxon>
        <taxon>Ascomycota</taxon>
        <taxon>Pezizomycotina</taxon>
        <taxon>Sordariomycetes</taxon>
        <taxon>Xylariomycetidae</taxon>
        <taxon>Amphisphaeriales</taxon>
        <taxon>Apiosporaceae</taxon>
        <taxon>Apiospora</taxon>
    </lineage>
</organism>
<reference evidence="2 3" key="1">
    <citation type="submission" date="2023-01" db="EMBL/GenBank/DDBJ databases">
        <title>Analysis of 21 Apiospora genomes using comparative genomics revels a genus with tremendous synthesis potential of carbohydrate active enzymes and secondary metabolites.</title>
        <authorList>
            <person name="Sorensen T."/>
        </authorList>
    </citation>
    <scope>NUCLEOTIDE SEQUENCE [LARGE SCALE GENOMIC DNA]</scope>
    <source>
        <strain evidence="2 3">CBS 135458</strain>
    </source>
</reference>
<keyword evidence="3" id="KW-1185">Reference proteome</keyword>
<protein>
    <recommendedName>
        <fullName evidence="1">2EXR domain-containing protein</fullName>
    </recommendedName>
</protein>
<dbReference type="GeneID" id="92088045"/>
<feature type="domain" description="2EXR" evidence="1">
    <location>
        <begin position="35"/>
        <end position="115"/>
    </location>
</feature>
<evidence type="ECO:0000313" key="2">
    <source>
        <dbReference type="EMBL" id="KAK8076301.1"/>
    </source>
</evidence>
<dbReference type="EMBL" id="JAQQWL010000004">
    <property type="protein sequence ID" value="KAK8076301.1"/>
    <property type="molecule type" value="Genomic_DNA"/>
</dbReference>
<name>A0ABR1VYG1_9PEZI</name>
<dbReference type="Pfam" id="PF20150">
    <property type="entry name" value="2EXR"/>
    <property type="match status" value="1"/>
</dbReference>
<evidence type="ECO:0000313" key="3">
    <source>
        <dbReference type="Proteomes" id="UP001480595"/>
    </source>
</evidence>
<evidence type="ECO:0000259" key="1">
    <source>
        <dbReference type="Pfam" id="PF20150"/>
    </source>
</evidence>
<proteinExistence type="predicted"/>
<comment type="caution">
    <text evidence="2">The sequence shown here is derived from an EMBL/GenBank/DDBJ whole genome shotgun (WGS) entry which is preliminary data.</text>
</comment>
<sequence>MAAHQILSFFHPTVDWPPALTQSAVASTPGPSLLKLPLELRNEIWCLVVRRKRPVHLRRPSYMSAWASSEPIRIEASKPTTLRTFLRSPPTTNAGSNAIFLVNRQTHAEAFAVFFSDNSFLATHDMEAWTPSTSRKGWDYADTNYFIEHVLAGVEAYAGRHTRSRLAGGTQGRGQVARYVEGIGIDRTEHALSAEEGND</sequence>
<dbReference type="RefSeq" id="XP_066719260.1">
    <property type="nucleotide sequence ID" value="XM_066854982.1"/>
</dbReference>
<gene>
    <name evidence="2" type="ORF">PG994_003573</name>
</gene>
<dbReference type="InterPro" id="IPR045518">
    <property type="entry name" value="2EXR"/>
</dbReference>
<dbReference type="Proteomes" id="UP001480595">
    <property type="component" value="Unassembled WGS sequence"/>
</dbReference>
<accession>A0ABR1VYG1</accession>